<dbReference type="Proteomes" id="UP000215127">
    <property type="component" value="Chromosome 7"/>
</dbReference>
<accession>A0A1X7RZS1</accession>
<dbReference type="AlphaFoldDB" id="A0A1X7RZS1"/>
<proteinExistence type="predicted"/>
<reference evidence="1 2" key="1">
    <citation type="submission" date="2016-06" db="EMBL/GenBank/DDBJ databases">
        <authorList>
            <person name="Kjaerup R.B."/>
            <person name="Dalgaard T.S."/>
            <person name="Juul-Madsen H.R."/>
        </authorList>
    </citation>
    <scope>NUCLEOTIDE SEQUENCE [LARGE SCALE GENOMIC DNA]</scope>
</reference>
<organism evidence="1 2">
    <name type="scientific">Zymoseptoria tritici (strain ST99CH_3D7)</name>
    <dbReference type="NCBI Taxonomy" id="1276538"/>
    <lineage>
        <taxon>Eukaryota</taxon>
        <taxon>Fungi</taxon>
        <taxon>Dikarya</taxon>
        <taxon>Ascomycota</taxon>
        <taxon>Pezizomycotina</taxon>
        <taxon>Dothideomycetes</taxon>
        <taxon>Dothideomycetidae</taxon>
        <taxon>Mycosphaerellales</taxon>
        <taxon>Mycosphaerellaceae</taxon>
        <taxon>Zymoseptoria</taxon>
    </lineage>
</organism>
<evidence type="ECO:0000313" key="1">
    <source>
        <dbReference type="EMBL" id="SMQ52936.1"/>
    </source>
</evidence>
<keyword evidence="2" id="KW-1185">Reference proteome</keyword>
<sequence>MPHPTLLTLPSELLTAIATALLPSHISLREHRSAHWIGGIDAVAGLPALRSFFALQRTCHHLDSIVREVISHISKHHAVPLRLECHPRLPTQNPEEHGAIPVDKGFMDHFKTFEVIVPLSFIPRDARQRARLGRSVKRLVITATRNDSNGEWKFVGQEVQTIQALKVYDKHIIPLAMLEDAVVDIAVRWVGERIEDFKGVGWPLWYLDMDAEWRVVEAELGGEWEKVAVRALPVGGGGVYEVEGVDERRGWRGKGPA</sequence>
<protein>
    <submittedName>
        <fullName evidence="1">Uncharacterized protein</fullName>
    </submittedName>
</protein>
<gene>
    <name evidence="1" type="ORF">ZT3D7_G8089</name>
</gene>
<name>A0A1X7RZS1_ZYMT9</name>
<evidence type="ECO:0000313" key="2">
    <source>
        <dbReference type="Proteomes" id="UP000215127"/>
    </source>
</evidence>
<dbReference type="EMBL" id="LT853698">
    <property type="protein sequence ID" value="SMQ52936.1"/>
    <property type="molecule type" value="Genomic_DNA"/>
</dbReference>